<organism evidence="2 3">
    <name type="scientific">Rhodoblastus sphagnicola</name>
    <dbReference type="NCBI Taxonomy" id="333368"/>
    <lineage>
        <taxon>Bacteria</taxon>
        <taxon>Pseudomonadati</taxon>
        <taxon>Pseudomonadota</taxon>
        <taxon>Alphaproteobacteria</taxon>
        <taxon>Hyphomicrobiales</taxon>
        <taxon>Rhodoblastaceae</taxon>
        <taxon>Rhodoblastus</taxon>
    </lineage>
</organism>
<sequence>MTKCSIAAHRRRTISRALLLAGTALAVAPCVVQAETLDLAGGNTTKTSLGAYPAGVTNTSSTAAVLTIDNSADETYSGTIANGVGRVALIKTGAGALTLTGVNTQTGDAGYAYGNGTSLGASLAVTDGKLIIGRGDALGGGIVAIGNATLASQGGGPVTITNTILVGVNAAEAATFDTSGGDIIVNHFMEGYQIPGNDAASDAGVIKTGSGTLYLSEDNYFNGGVQIEQGTVAINSANGLGTPRRQTNGSLSGLPVVTISAGATLETMADYTPDSVHWGNGWRAPVQLGSDPTCTHDCGFANIAPDSGTTVEINSDVTGAAGLNMGGVGTLYLAGAKSYTGGTRISSGTLEINDATATNASTLAIANGGRLTLMMDGLSLSPTAFTLSGQGIVDTNGFGAVIATAIRDGASQGSFVKAGAGVLTLAAAATYTGSTEVAGGTLSLGLDGALSTQTRVTVDAGATLDLGGHSLVIAGVSGSGTISGSASSGNGALTVGGDGSSSTFAGLLTDGLGRLALTKAGAGTLTLTGDNLYAGTTTISAGVLRIGAGGASGTLGSGAVVDNASLVFDRSDAITVAQAISGTGSLTQAGAGKLTLTGANAYSGGTFVDAGALAISSAQSLGSGSLHLADATTLNLLSSMVVSNKIVFSGAGDPTIDTGASTVTLSGVISGSGALTKLGTGALVLTGADTYTGATTVAQGMLEVDGSIVSSTTVQNGATLRGVGAVGAIAVSSGGALAPGNAAQPYGTLHSTGNVTFASGSTYAVSVGPSGSSLLTTTGSASLAGKVAATWAGAATTAGSRYTILTASGGVSGVFSSLTVTGLTTSLPVLAYDSKDVYLVFNGLTSGAVTSSFNKLAGDRIGALITNGVLASVLGGINEQINCDNCVSTFGSVGSLSAGMHGRLTLSDNFALLGGAAYSQYHSGGVEVTGAPIFLGALRYDKTEWGASRPFGEIGASASPWQRARFNRAYDDAGVARGGSGIADVATYSAFAKLGWIYRWSPIDEAAAWAGLSRSWQIVGGYVESVAGNPSPATVAGGTDRLNVVRVGAQWTHLFGGALETQISLAAAQSFDAQSGLSGDVLGLSGIHSTLGDYHWAEYGLRVGYRFADNAVVDVFADGTLGARPVGDTIHGGAGLRWAF</sequence>
<dbReference type="RefSeq" id="WP_104507976.1">
    <property type="nucleotide sequence ID" value="NZ_JACIGC010000004.1"/>
</dbReference>
<dbReference type="Pfam" id="PF12951">
    <property type="entry name" value="PATR"/>
    <property type="match status" value="7"/>
</dbReference>
<gene>
    <name evidence="2" type="ORF">CCR94_11375</name>
</gene>
<reference evidence="2 3" key="1">
    <citation type="journal article" date="2018" name="Arch. Microbiol.">
        <title>New insights into the metabolic potential of the phototrophic purple bacterium Rhodopila globiformis DSM 161(T) from its draft genome sequence and evidence for a vanadium-dependent nitrogenase.</title>
        <authorList>
            <person name="Imhoff J.F."/>
            <person name="Rahn T."/>
            <person name="Kunzel S."/>
            <person name="Neulinger S.C."/>
        </authorList>
    </citation>
    <scope>NUCLEOTIDE SEQUENCE [LARGE SCALE GENOMIC DNA]</scope>
    <source>
        <strain evidence="2 3">DSM 16996</strain>
    </source>
</reference>
<dbReference type="PANTHER" id="PTHR35037:SF3">
    <property type="entry name" value="C-TERMINAL REGION OF AIDA-LIKE PROTEIN"/>
    <property type="match status" value="1"/>
</dbReference>
<dbReference type="EMBL" id="NHSJ01000073">
    <property type="protein sequence ID" value="PPQ30666.1"/>
    <property type="molecule type" value="Genomic_DNA"/>
</dbReference>
<name>A0A2S6N7T1_9HYPH</name>
<protein>
    <recommendedName>
        <fullName evidence="4">Autotransporter domain-containing protein</fullName>
    </recommendedName>
</protein>
<keyword evidence="3" id="KW-1185">Reference proteome</keyword>
<dbReference type="OrthoDB" id="8203067at2"/>
<dbReference type="SUPFAM" id="SSF51126">
    <property type="entry name" value="Pectin lyase-like"/>
    <property type="match status" value="2"/>
</dbReference>
<dbReference type="Gene3D" id="2.160.20.20">
    <property type="match status" value="1"/>
</dbReference>
<dbReference type="InterPro" id="IPR012332">
    <property type="entry name" value="Autotransporter_pectin_lyase_C"/>
</dbReference>
<keyword evidence="1" id="KW-0732">Signal</keyword>
<dbReference type="Proteomes" id="UP000239089">
    <property type="component" value="Unassembled WGS sequence"/>
</dbReference>
<dbReference type="PANTHER" id="PTHR35037">
    <property type="entry name" value="C-TERMINAL REGION OF AIDA-LIKE PROTEIN"/>
    <property type="match status" value="1"/>
</dbReference>
<proteinExistence type="predicted"/>
<dbReference type="AlphaFoldDB" id="A0A2S6N7T1"/>
<evidence type="ECO:0000256" key="1">
    <source>
        <dbReference type="ARBA" id="ARBA00022729"/>
    </source>
</evidence>
<evidence type="ECO:0000313" key="2">
    <source>
        <dbReference type="EMBL" id="PPQ30666.1"/>
    </source>
</evidence>
<dbReference type="InterPro" id="IPR011050">
    <property type="entry name" value="Pectin_lyase_fold/virulence"/>
</dbReference>
<dbReference type="InterPro" id="IPR051551">
    <property type="entry name" value="Autotransporter_adhesion"/>
</dbReference>
<comment type="caution">
    <text evidence="2">The sequence shown here is derived from an EMBL/GenBank/DDBJ whole genome shotgun (WGS) entry which is preliminary data.</text>
</comment>
<evidence type="ECO:0000313" key="3">
    <source>
        <dbReference type="Proteomes" id="UP000239089"/>
    </source>
</evidence>
<evidence type="ECO:0008006" key="4">
    <source>
        <dbReference type="Google" id="ProtNLM"/>
    </source>
</evidence>
<accession>A0A2S6N7T1</accession>
<dbReference type="NCBIfam" id="TIGR02601">
    <property type="entry name" value="autotrns_rpt"/>
    <property type="match status" value="6"/>
</dbReference>
<dbReference type="InterPro" id="IPR013425">
    <property type="entry name" value="Autotrns_rpt"/>
</dbReference>